<dbReference type="AlphaFoldDB" id="A0A4Z0CAA7"/>
<name>A0A4Z0CAA7_9BURK</name>
<proteinExistence type="predicted"/>
<gene>
    <name evidence="2" type="ORF">EZ216_01855</name>
</gene>
<feature type="signal peptide" evidence="1">
    <location>
        <begin position="1"/>
        <end position="27"/>
    </location>
</feature>
<feature type="chain" id="PRO_5021505188" description="PA2779 family protein" evidence="1">
    <location>
        <begin position="28"/>
        <end position="123"/>
    </location>
</feature>
<evidence type="ECO:0000313" key="2">
    <source>
        <dbReference type="EMBL" id="TFZ07934.1"/>
    </source>
</evidence>
<comment type="caution">
    <text evidence="2">The sequence shown here is derived from an EMBL/GenBank/DDBJ whole genome shotgun (WGS) entry which is preliminary data.</text>
</comment>
<reference evidence="2 3" key="1">
    <citation type="submission" date="2019-03" db="EMBL/GenBank/DDBJ databases">
        <title>Ramlibacter sp. 18x22-1, whole genome shotgun sequence.</title>
        <authorList>
            <person name="Zhang X."/>
            <person name="Feng G."/>
            <person name="Zhu H."/>
        </authorList>
    </citation>
    <scope>NUCLEOTIDE SEQUENCE [LARGE SCALE GENOMIC DNA]</scope>
    <source>
        <strain evidence="2 3">18x22-1</strain>
    </source>
</reference>
<dbReference type="Pfam" id="PF20332">
    <property type="entry name" value="DUF6627"/>
    <property type="match status" value="1"/>
</dbReference>
<dbReference type="NCBIfam" id="NF033919">
    <property type="entry name" value="PA2779_fam"/>
    <property type="match status" value="1"/>
</dbReference>
<keyword evidence="1" id="KW-0732">Signal</keyword>
<evidence type="ECO:0008006" key="4">
    <source>
        <dbReference type="Google" id="ProtNLM"/>
    </source>
</evidence>
<accession>A0A4Z0CAA7</accession>
<dbReference type="InterPro" id="IPR046735">
    <property type="entry name" value="PA2779-like"/>
</dbReference>
<organism evidence="2 3">
    <name type="scientific">Ramlibacter humi</name>
    <dbReference type="NCBI Taxonomy" id="2530451"/>
    <lineage>
        <taxon>Bacteria</taxon>
        <taxon>Pseudomonadati</taxon>
        <taxon>Pseudomonadota</taxon>
        <taxon>Betaproteobacteria</taxon>
        <taxon>Burkholderiales</taxon>
        <taxon>Comamonadaceae</taxon>
        <taxon>Ramlibacter</taxon>
    </lineage>
</organism>
<dbReference type="EMBL" id="SMLK01000001">
    <property type="protein sequence ID" value="TFZ07934.1"/>
    <property type="molecule type" value="Genomic_DNA"/>
</dbReference>
<evidence type="ECO:0000313" key="3">
    <source>
        <dbReference type="Proteomes" id="UP000297839"/>
    </source>
</evidence>
<dbReference type="Proteomes" id="UP000297839">
    <property type="component" value="Unassembled WGS sequence"/>
</dbReference>
<keyword evidence="3" id="KW-1185">Reference proteome</keyword>
<evidence type="ECO:0000256" key="1">
    <source>
        <dbReference type="SAM" id="SignalP"/>
    </source>
</evidence>
<protein>
    <recommendedName>
        <fullName evidence="4">PA2779 family protein</fullName>
    </recommendedName>
</protein>
<sequence>MSWSPFIRCACWSLAAALALQAAPARAAMIGAEAAAAATENAPTPAGQEREKVRRFLESTALQERLRSLGVDGLNAAARVDAMSQDEVHALAERIDALPAGGALSDRDWILVLLVALLVIVAL</sequence>
<dbReference type="OrthoDB" id="7651521at2"/>
<dbReference type="RefSeq" id="WP_135247872.1">
    <property type="nucleotide sequence ID" value="NZ_SMLK01000001.1"/>
</dbReference>